<dbReference type="Proteomes" id="UP001157733">
    <property type="component" value="Chromosome"/>
</dbReference>
<organism evidence="1 2">
    <name type="scientific">Nitrospina watsonii</name>
    <dbReference type="NCBI Taxonomy" id="1323948"/>
    <lineage>
        <taxon>Bacteria</taxon>
        <taxon>Pseudomonadati</taxon>
        <taxon>Nitrospinota/Tectimicrobiota group</taxon>
        <taxon>Nitrospinota</taxon>
        <taxon>Nitrospinia</taxon>
        <taxon>Nitrospinales</taxon>
        <taxon>Nitrospinaceae</taxon>
        <taxon>Nitrospina</taxon>
    </lineage>
</organism>
<dbReference type="EMBL" id="OX336137">
    <property type="protein sequence ID" value="CAI2717436.1"/>
    <property type="molecule type" value="Genomic_DNA"/>
</dbReference>
<evidence type="ECO:0008006" key="3">
    <source>
        <dbReference type="Google" id="ProtNLM"/>
    </source>
</evidence>
<name>A0ABN8W2G1_9BACT</name>
<reference evidence="1 2" key="1">
    <citation type="submission" date="2022-09" db="EMBL/GenBank/DDBJ databases">
        <authorList>
            <person name="Kop L."/>
        </authorList>
    </citation>
    <scope>NUCLEOTIDE SEQUENCE [LARGE SCALE GENOMIC DNA]</scope>
    <source>
        <strain evidence="1 2">347</strain>
    </source>
</reference>
<gene>
    <name evidence="1" type="ORF">NSPWAT_0577</name>
</gene>
<keyword evidence="2" id="KW-1185">Reference proteome</keyword>
<dbReference type="RefSeq" id="WP_282010377.1">
    <property type="nucleotide sequence ID" value="NZ_OX336137.1"/>
</dbReference>
<dbReference type="SUPFAM" id="SSF50022">
    <property type="entry name" value="ISP domain"/>
    <property type="match status" value="1"/>
</dbReference>
<protein>
    <recommendedName>
        <fullName evidence="3">Rieske domain-containing protein</fullName>
    </recommendedName>
</protein>
<evidence type="ECO:0000313" key="2">
    <source>
        <dbReference type="Proteomes" id="UP001157733"/>
    </source>
</evidence>
<dbReference type="Gene3D" id="2.102.10.10">
    <property type="entry name" value="Rieske [2Fe-2S] iron-sulphur domain"/>
    <property type="match status" value="1"/>
</dbReference>
<proteinExistence type="predicted"/>
<accession>A0ABN8W2G1</accession>
<evidence type="ECO:0000313" key="1">
    <source>
        <dbReference type="EMBL" id="CAI2717436.1"/>
    </source>
</evidence>
<dbReference type="InterPro" id="IPR036922">
    <property type="entry name" value="Rieske_2Fe-2S_sf"/>
</dbReference>
<sequence length="107" mass="12100">MADVKISGLDEAPADNEVRVVQFEHPVTDIPYTLALYHVGERYYLITDACKLCGSSVGHGDWNGMFARCVTEGHPWNIKTGLCKFDRTQSLPIYRVHVRDDGLYIEI</sequence>